<dbReference type="RefSeq" id="WP_134915255.1">
    <property type="nucleotide sequence ID" value="NZ_JAHOOC010000004.1"/>
</dbReference>
<keyword evidence="1" id="KW-1133">Transmembrane helix</keyword>
<accession>A0AAP2Q3N4</accession>
<evidence type="ECO:0008006" key="4">
    <source>
        <dbReference type="Google" id="ProtNLM"/>
    </source>
</evidence>
<protein>
    <recommendedName>
        <fullName evidence="4">Transmembrane protein</fullName>
    </recommendedName>
</protein>
<sequence length="115" mass="13709">MKNKIECLITSILIVLSFVFITWSIGFIIPRYWITIAFLVYGIYLIYGILNPKKKYYLASYWLPGGERGRIFIECDEFKVWEMEKSIAKDKGVENAVIDYYRQISKEEYKIQKDK</sequence>
<organism evidence="2 3">
    <name type="scientific">Parabacteroides distasonis</name>
    <dbReference type="NCBI Taxonomy" id="823"/>
    <lineage>
        <taxon>Bacteria</taxon>
        <taxon>Pseudomonadati</taxon>
        <taxon>Bacteroidota</taxon>
        <taxon>Bacteroidia</taxon>
        <taxon>Bacteroidales</taxon>
        <taxon>Tannerellaceae</taxon>
        <taxon>Parabacteroides</taxon>
    </lineage>
</organism>
<evidence type="ECO:0000313" key="3">
    <source>
        <dbReference type="Proteomes" id="UP001198806"/>
    </source>
</evidence>
<dbReference type="Proteomes" id="UP001198806">
    <property type="component" value="Unassembled WGS sequence"/>
</dbReference>
<keyword evidence="1" id="KW-0472">Membrane</keyword>
<proteinExistence type="predicted"/>
<evidence type="ECO:0000313" key="2">
    <source>
        <dbReference type="EMBL" id="MCB6516283.1"/>
    </source>
</evidence>
<feature type="transmembrane region" description="Helical" evidence="1">
    <location>
        <begin position="7"/>
        <end position="26"/>
    </location>
</feature>
<gene>
    <name evidence="2" type="ORF">LI194_00530</name>
</gene>
<dbReference type="AlphaFoldDB" id="A0AAP2Q3N4"/>
<feature type="transmembrane region" description="Helical" evidence="1">
    <location>
        <begin position="32"/>
        <end position="50"/>
    </location>
</feature>
<keyword evidence="1" id="KW-0812">Transmembrane</keyword>
<comment type="caution">
    <text evidence="2">The sequence shown here is derived from an EMBL/GenBank/DDBJ whole genome shotgun (WGS) entry which is preliminary data.</text>
</comment>
<reference evidence="2" key="1">
    <citation type="submission" date="2021-10" db="EMBL/GenBank/DDBJ databases">
        <title>Collection of gut derived symbiotic bacterial strains cultured from healthy donors.</title>
        <authorList>
            <person name="Lin H."/>
            <person name="Littmann E."/>
            <person name="Kohout C."/>
            <person name="Pamer E.G."/>
        </authorList>
    </citation>
    <scope>NUCLEOTIDE SEQUENCE</scope>
    <source>
        <strain evidence="2">DFI.2.94</strain>
    </source>
</reference>
<dbReference type="EMBL" id="JAJCNI010000001">
    <property type="protein sequence ID" value="MCB6516283.1"/>
    <property type="molecule type" value="Genomic_DNA"/>
</dbReference>
<evidence type="ECO:0000256" key="1">
    <source>
        <dbReference type="SAM" id="Phobius"/>
    </source>
</evidence>
<name>A0AAP2Q3N4_PARDI</name>